<organism evidence="1 2">
    <name type="scientific">Alkalicoccus halolimnae</name>
    <dbReference type="NCBI Taxonomy" id="1667239"/>
    <lineage>
        <taxon>Bacteria</taxon>
        <taxon>Bacillati</taxon>
        <taxon>Bacillota</taxon>
        <taxon>Bacilli</taxon>
        <taxon>Bacillales</taxon>
        <taxon>Bacillaceae</taxon>
        <taxon>Alkalicoccus</taxon>
    </lineage>
</organism>
<dbReference type="RefSeq" id="WP_281285248.1">
    <property type="nucleotide sequence ID" value="NZ_CP144914.1"/>
</dbReference>
<evidence type="ECO:0000313" key="2">
    <source>
        <dbReference type="Proteomes" id="UP000321816"/>
    </source>
</evidence>
<sequence>MGKSKRSENRPWKMETKALVHHLTTLFSRQPKKIGTLKRRMTNE</sequence>
<gene>
    <name evidence="1" type="ORF">FTX54_001355</name>
</gene>
<reference evidence="1 2" key="1">
    <citation type="submission" date="2024-01" db="EMBL/GenBank/DDBJ databases">
        <title>Complete Genome Sequence of Alkalicoccus halolimnae BZ-SZ-XJ29T, a Moderately Halophilic Bacterium Isolated from a Salt Lake.</title>
        <authorList>
            <person name="Zhao B."/>
        </authorList>
    </citation>
    <scope>NUCLEOTIDE SEQUENCE [LARGE SCALE GENOMIC DNA]</scope>
    <source>
        <strain evidence="1 2">BZ-SZ-XJ29</strain>
    </source>
</reference>
<protein>
    <submittedName>
        <fullName evidence="1">Uncharacterized protein</fullName>
    </submittedName>
</protein>
<dbReference type="Proteomes" id="UP000321816">
    <property type="component" value="Chromosome"/>
</dbReference>
<dbReference type="KEGG" id="ahal:FTX54_001355"/>
<dbReference type="EMBL" id="CP144914">
    <property type="protein sequence ID" value="WWD80240.1"/>
    <property type="molecule type" value="Genomic_DNA"/>
</dbReference>
<dbReference type="AlphaFoldDB" id="A0AAJ8N0U9"/>
<evidence type="ECO:0000313" key="1">
    <source>
        <dbReference type="EMBL" id="WWD80240.1"/>
    </source>
</evidence>
<keyword evidence="2" id="KW-1185">Reference proteome</keyword>
<name>A0AAJ8N0U9_9BACI</name>
<accession>A0AAJ8N0U9</accession>
<proteinExistence type="predicted"/>